<evidence type="ECO:0000313" key="2">
    <source>
        <dbReference type="EMBL" id="EPR66317.1"/>
    </source>
</evidence>
<dbReference type="Proteomes" id="UP000014974">
    <property type="component" value="Unassembled WGS sequence"/>
</dbReference>
<comment type="caution">
    <text evidence="2">The sequence shown here is derived from an EMBL/GenBank/DDBJ whole genome shotgun (WGS) entry which is preliminary data.</text>
</comment>
<dbReference type="STRING" id="641524.ADICYQ_4659"/>
<evidence type="ECO:0000313" key="3">
    <source>
        <dbReference type="Proteomes" id="UP000014974"/>
    </source>
</evidence>
<dbReference type="eggNOG" id="COG1696">
    <property type="taxonomic scope" value="Bacteria"/>
</dbReference>
<name>S7V9S1_9BACT</name>
<accession>S7V9S1</accession>
<evidence type="ECO:0000256" key="1">
    <source>
        <dbReference type="SAM" id="Phobius"/>
    </source>
</evidence>
<dbReference type="RefSeq" id="WP_020893959.1">
    <property type="nucleotide sequence ID" value="NZ_ATNM01000149.1"/>
</dbReference>
<reference evidence="2 3" key="1">
    <citation type="journal article" date="2013" name="Genome Announc.">
        <title>Draft Genome Sequence of Cyclobacterium qasimii Strain M12-11BT, Isolated from Arctic Marine Sediment.</title>
        <authorList>
            <person name="Shivaji S."/>
            <person name="Ara S."/>
            <person name="Singh A."/>
            <person name="Kumar Pinnaka A."/>
        </authorList>
    </citation>
    <scope>NUCLEOTIDE SEQUENCE [LARGE SCALE GENOMIC DNA]</scope>
    <source>
        <strain evidence="2 3">M12-11B</strain>
    </source>
</reference>
<dbReference type="EMBL" id="ATNM01000149">
    <property type="protein sequence ID" value="EPR66317.1"/>
    <property type="molecule type" value="Genomic_DNA"/>
</dbReference>
<dbReference type="AlphaFoldDB" id="S7V9S1"/>
<keyword evidence="1" id="KW-1133">Transmembrane helix</keyword>
<proteinExistence type="predicted"/>
<sequence>MLLFKKNRNNLNIIADGDFLPSFKEFFGVIITFTLTVFAWIFFRAENISHAISYIGEIFSPSLLSIPQLPKKSLIIVALVAFFMIIEWIGRENAFAIEKLKFANTRVIRWCFYSFIIYLIGMFMQTSQTDFIYFQF</sequence>
<feature type="transmembrane region" description="Helical" evidence="1">
    <location>
        <begin position="110"/>
        <end position="127"/>
    </location>
</feature>
<dbReference type="EC" id="2.3.1.-" evidence="2"/>
<feature type="transmembrane region" description="Helical" evidence="1">
    <location>
        <begin position="73"/>
        <end position="90"/>
    </location>
</feature>
<gene>
    <name evidence="2" type="ORF">ADICYQ_4659</name>
</gene>
<keyword evidence="2" id="KW-0808">Transferase</keyword>
<protein>
    <submittedName>
        <fullName evidence="2">Putative poly(Beta-D-mannuronate) O-acetylase</fullName>
        <ecNumber evidence="2">2.3.1.-</ecNumber>
    </submittedName>
</protein>
<keyword evidence="1" id="KW-0472">Membrane</keyword>
<dbReference type="PATRIC" id="fig|641524.5.peg.4622"/>
<dbReference type="GO" id="GO:0016746">
    <property type="term" value="F:acyltransferase activity"/>
    <property type="evidence" value="ECO:0007669"/>
    <property type="project" value="UniProtKB-KW"/>
</dbReference>
<feature type="transmembrane region" description="Helical" evidence="1">
    <location>
        <begin position="26"/>
        <end position="43"/>
    </location>
</feature>
<organism evidence="2 3">
    <name type="scientific">Cyclobacterium qasimii M12-11B</name>
    <dbReference type="NCBI Taxonomy" id="641524"/>
    <lineage>
        <taxon>Bacteria</taxon>
        <taxon>Pseudomonadati</taxon>
        <taxon>Bacteroidota</taxon>
        <taxon>Cytophagia</taxon>
        <taxon>Cytophagales</taxon>
        <taxon>Cyclobacteriaceae</taxon>
        <taxon>Cyclobacterium</taxon>
    </lineage>
</organism>
<keyword evidence="1" id="KW-0812">Transmembrane</keyword>
<keyword evidence="2" id="KW-0012">Acyltransferase</keyword>